<dbReference type="EMBL" id="JACSRA010000008">
    <property type="protein sequence ID" value="MBD7911013.1"/>
    <property type="molecule type" value="Genomic_DNA"/>
</dbReference>
<name>A0ABR8PS74_9CLOT</name>
<comment type="caution">
    <text evidence="5">The sequence shown here is derived from an EMBL/GenBank/DDBJ whole genome shotgun (WGS) entry which is preliminary data.</text>
</comment>
<gene>
    <name evidence="5" type="ORF">H9661_06565</name>
</gene>
<evidence type="ECO:0000259" key="3">
    <source>
        <dbReference type="Pfam" id="PF08541"/>
    </source>
</evidence>
<protein>
    <submittedName>
        <fullName evidence="5">Ketoacyl-ACP synthase III</fullName>
    </submittedName>
</protein>
<evidence type="ECO:0000259" key="4">
    <source>
        <dbReference type="Pfam" id="PF08545"/>
    </source>
</evidence>
<keyword evidence="2" id="KW-0012">Acyltransferase</keyword>
<sequence length="334" mass="37481">MRLHNSVIKGIAYYHPENQVGNDYFIEHFEKQGEDIRNYLAVTGSDLRYISDDVNETIVTMGINAVNKVLEKTNVKPSELNLIVFSTGTPEYLSPTNAMKIHNAISAGQKTAVYDVNANCVGMIVALDQVSRTMRDNPNIKYALIVGADQLNKYSRFNEPTVYSISGDAACAIVLENTQNTERGFIDSDFYTNSSNCDKILMPAKGLSSTIHDRKLQVKDKLVTWIPFNFDGAFYSAKISIEELLERNNLTKKDIKRYFISQFAKKSIEQVCNEMDEDINKFTFISNEFGYTGTTSPFLALARSIENEDIKSGDNIIFWSVGAGTTCACVLFTY</sequence>
<dbReference type="Proteomes" id="UP000627781">
    <property type="component" value="Unassembled WGS sequence"/>
</dbReference>
<dbReference type="InterPro" id="IPR013747">
    <property type="entry name" value="ACP_syn_III_C"/>
</dbReference>
<feature type="domain" description="Beta-ketoacyl-[acyl-carrier-protein] synthase III C-terminal" evidence="3">
    <location>
        <begin position="245"/>
        <end position="333"/>
    </location>
</feature>
<reference evidence="5 6" key="1">
    <citation type="submission" date="2020-08" db="EMBL/GenBank/DDBJ databases">
        <title>A Genomic Blueprint of the Chicken Gut Microbiome.</title>
        <authorList>
            <person name="Gilroy R."/>
            <person name="Ravi A."/>
            <person name="Getino M."/>
            <person name="Pursley I."/>
            <person name="Horton D.L."/>
            <person name="Alikhan N.-F."/>
            <person name="Baker D."/>
            <person name="Gharbi K."/>
            <person name="Hall N."/>
            <person name="Watson M."/>
            <person name="Adriaenssens E.M."/>
            <person name="Foster-Nyarko E."/>
            <person name="Jarju S."/>
            <person name="Secka A."/>
            <person name="Antonio M."/>
            <person name="Oren A."/>
            <person name="Chaudhuri R."/>
            <person name="La Ragione R.M."/>
            <person name="Hildebrand F."/>
            <person name="Pallen M.J."/>
        </authorList>
    </citation>
    <scope>NUCLEOTIDE SEQUENCE [LARGE SCALE GENOMIC DNA]</scope>
    <source>
        <strain evidence="5 6">Sa3CVN1</strain>
    </source>
</reference>
<dbReference type="RefSeq" id="WP_191767976.1">
    <property type="nucleotide sequence ID" value="NZ_JACSRA010000008.1"/>
</dbReference>
<dbReference type="CDD" id="cd00830">
    <property type="entry name" value="KAS_III"/>
    <property type="match status" value="1"/>
</dbReference>
<organism evidence="5 6">
    <name type="scientific">Clostridium cibarium</name>
    <dbReference type="NCBI Taxonomy" id="2762247"/>
    <lineage>
        <taxon>Bacteria</taxon>
        <taxon>Bacillati</taxon>
        <taxon>Bacillota</taxon>
        <taxon>Clostridia</taxon>
        <taxon>Eubacteriales</taxon>
        <taxon>Clostridiaceae</taxon>
        <taxon>Clostridium</taxon>
    </lineage>
</organism>
<dbReference type="InterPro" id="IPR013751">
    <property type="entry name" value="ACP_syn_III_N"/>
</dbReference>
<dbReference type="InterPro" id="IPR016039">
    <property type="entry name" value="Thiolase-like"/>
</dbReference>
<keyword evidence="1" id="KW-0808">Transferase</keyword>
<dbReference type="Pfam" id="PF08545">
    <property type="entry name" value="ACP_syn_III"/>
    <property type="match status" value="1"/>
</dbReference>
<evidence type="ECO:0000256" key="2">
    <source>
        <dbReference type="ARBA" id="ARBA00023315"/>
    </source>
</evidence>
<evidence type="ECO:0000313" key="5">
    <source>
        <dbReference type="EMBL" id="MBD7911013.1"/>
    </source>
</evidence>
<evidence type="ECO:0000256" key="1">
    <source>
        <dbReference type="ARBA" id="ARBA00022679"/>
    </source>
</evidence>
<dbReference type="Gene3D" id="3.40.47.10">
    <property type="match status" value="1"/>
</dbReference>
<accession>A0ABR8PS74</accession>
<keyword evidence="6" id="KW-1185">Reference proteome</keyword>
<dbReference type="SUPFAM" id="SSF53901">
    <property type="entry name" value="Thiolase-like"/>
    <property type="match status" value="2"/>
</dbReference>
<dbReference type="PANTHER" id="PTHR34069">
    <property type="entry name" value="3-OXOACYL-[ACYL-CARRIER-PROTEIN] SYNTHASE 3"/>
    <property type="match status" value="1"/>
</dbReference>
<proteinExistence type="predicted"/>
<feature type="domain" description="Beta-ketoacyl-[acyl-carrier-protein] synthase III N-terminal" evidence="4">
    <location>
        <begin position="114"/>
        <end position="193"/>
    </location>
</feature>
<evidence type="ECO:0000313" key="6">
    <source>
        <dbReference type="Proteomes" id="UP000627781"/>
    </source>
</evidence>
<dbReference type="Pfam" id="PF08541">
    <property type="entry name" value="ACP_syn_III_C"/>
    <property type="match status" value="1"/>
</dbReference>
<dbReference type="PANTHER" id="PTHR34069:SF2">
    <property type="entry name" value="BETA-KETOACYL-[ACYL-CARRIER-PROTEIN] SYNTHASE III"/>
    <property type="match status" value="1"/>
</dbReference>